<evidence type="ECO:0000259" key="4">
    <source>
        <dbReference type="PROSITE" id="PS50188"/>
    </source>
</evidence>
<dbReference type="Gene3D" id="2.60.120.920">
    <property type="match status" value="1"/>
</dbReference>
<evidence type="ECO:0000313" key="5">
    <source>
        <dbReference type="Ensembl" id="ENSOABP00000065824.1"/>
    </source>
</evidence>
<protein>
    <recommendedName>
        <fullName evidence="4">B30.2/SPRY domain-containing protein</fullName>
    </recommendedName>
</protein>
<dbReference type="GO" id="GO:0008270">
    <property type="term" value="F:zinc ion binding"/>
    <property type="evidence" value="ECO:0007669"/>
    <property type="project" value="UniProtKB-KW"/>
</dbReference>
<keyword evidence="6" id="KW-1185">Reference proteome</keyword>
<feature type="domain" description="B30.2/SPRY" evidence="4">
    <location>
        <begin position="45"/>
        <end position="241"/>
    </location>
</feature>
<evidence type="ECO:0000256" key="2">
    <source>
        <dbReference type="ARBA" id="ARBA00022771"/>
    </source>
</evidence>
<dbReference type="SUPFAM" id="SSF49899">
    <property type="entry name" value="Concanavalin A-like lectins/glucanases"/>
    <property type="match status" value="1"/>
</dbReference>
<dbReference type="InterPro" id="IPR013320">
    <property type="entry name" value="ConA-like_dom_sf"/>
</dbReference>
<evidence type="ECO:0000313" key="6">
    <source>
        <dbReference type="Proteomes" id="UP000472276"/>
    </source>
</evidence>
<dbReference type="InterPro" id="IPR003877">
    <property type="entry name" value="SPRY_dom"/>
</dbReference>
<evidence type="ECO:0000256" key="1">
    <source>
        <dbReference type="ARBA" id="ARBA00022723"/>
    </source>
</evidence>
<reference evidence="6" key="1">
    <citation type="submission" date="2020-03" db="EMBL/GenBank/DDBJ databases">
        <title>Evolution of repeat sequences and sex chromosomes of tilapia species revealed by chromosome-level genomes.</title>
        <authorList>
            <person name="Xu L."/>
            <person name="Tao W."/>
            <person name="Wang D."/>
            <person name="Zhou Q."/>
        </authorList>
    </citation>
    <scope>NUCLEOTIDE SEQUENCE [LARGE SCALE GENOMIC DNA]</scope>
    <source>
        <strain evidence="6">Israel</strain>
    </source>
</reference>
<dbReference type="AlphaFoldDB" id="A0AAZ1XDW1"/>
<organism evidence="5 6">
    <name type="scientific">Oreochromis aureus</name>
    <name type="common">Israeli tilapia</name>
    <name type="synonym">Chromis aureus</name>
    <dbReference type="NCBI Taxonomy" id="47969"/>
    <lineage>
        <taxon>Eukaryota</taxon>
        <taxon>Metazoa</taxon>
        <taxon>Chordata</taxon>
        <taxon>Craniata</taxon>
        <taxon>Vertebrata</taxon>
        <taxon>Euteleostomi</taxon>
        <taxon>Actinopterygii</taxon>
        <taxon>Neopterygii</taxon>
        <taxon>Teleostei</taxon>
        <taxon>Neoteleostei</taxon>
        <taxon>Acanthomorphata</taxon>
        <taxon>Ovalentaria</taxon>
        <taxon>Cichlomorphae</taxon>
        <taxon>Cichliformes</taxon>
        <taxon>Cichlidae</taxon>
        <taxon>African cichlids</taxon>
        <taxon>Pseudocrenilabrinae</taxon>
        <taxon>Oreochromini</taxon>
        <taxon>Oreochromis</taxon>
    </lineage>
</organism>
<reference evidence="5" key="3">
    <citation type="submission" date="2025-09" db="UniProtKB">
        <authorList>
            <consortium name="Ensembl"/>
        </authorList>
    </citation>
    <scope>IDENTIFICATION</scope>
</reference>
<dbReference type="SMART" id="SM00449">
    <property type="entry name" value="SPRY"/>
    <property type="match status" value="1"/>
</dbReference>
<keyword evidence="1" id="KW-0479">Metal-binding</keyword>
<proteinExistence type="predicted"/>
<dbReference type="Proteomes" id="UP000472276">
    <property type="component" value="Unassembled WGS sequence"/>
</dbReference>
<sequence length="247" mass="28222">LPTSKLDSASINIHPESETAVTGKLQGIHSEGWTVASLRGTEGDVLLSQTEPTTRDEFLKYKCQITFDRKTAHNYISIEGVIAEFYPLNQTYLFSAHPDRFTDWFQVLCRESLTGRCYWEVQWNGGEEIFIAVARKDISRSGRESAFGNDDKSWVLQCFCGGYEFRHNNIRTPVSGPWSSRIGIYLDYDAGILSFYSVSETSQNMTLLHRVKTRFSRPLCPGFGLYSRYTTVEIHKDLQEDTEDLNL</sequence>
<evidence type="ECO:0000256" key="3">
    <source>
        <dbReference type="ARBA" id="ARBA00022833"/>
    </source>
</evidence>
<dbReference type="PROSITE" id="PS50188">
    <property type="entry name" value="B302_SPRY"/>
    <property type="match status" value="1"/>
</dbReference>
<name>A0AAZ1XDW1_OREAU</name>
<keyword evidence="3" id="KW-0862">Zinc</keyword>
<dbReference type="Pfam" id="PF00622">
    <property type="entry name" value="SPRY"/>
    <property type="match status" value="1"/>
</dbReference>
<accession>A0AAZ1XDW1</accession>
<dbReference type="CDD" id="cd16040">
    <property type="entry name" value="SPRY_PRY_SNTX"/>
    <property type="match status" value="1"/>
</dbReference>
<reference evidence="5" key="2">
    <citation type="submission" date="2025-08" db="UniProtKB">
        <authorList>
            <consortium name="Ensembl"/>
        </authorList>
    </citation>
    <scope>IDENTIFICATION</scope>
</reference>
<dbReference type="InterPro" id="IPR003879">
    <property type="entry name" value="Butyrophylin_SPRY"/>
</dbReference>
<dbReference type="InterPro" id="IPR051051">
    <property type="entry name" value="E3_ubiq-ligase_TRIM/RNF"/>
</dbReference>
<keyword evidence="2" id="KW-0863">Zinc-finger</keyword>
<dbReference type="InterPro" id="IPR001870">
    <property type="entry name" value="B30.2/SPRY"/>
</dbReference>
<dbReference type="PRINTS" id="PR01407">
    <property type="entry name" value="BUTYPHLNCDUF"/>
</dbReference>
<dbReference type="PANTHER" id="PTHR25465:SF5">
    <property type="entry name" value="E3 UBIQUITIN_ISG15 LIGASE TRIM25-RELATED"/>
    <property type="match status" value="1"/>
</dbReference>
<gene>
    <name evidence="5" type="primary">UNC119B</name>
</gene>
<dbReference type="Ensembl" id="ENSOABT00000068022.1">
    <property type="protein sequence ID" value="ENSOABP00000065824.1"/>
    <property type="gene ID" value="ENSOABG00000037361.1"/>
</dbReference>
<dbReference type="PANTHER" id="PTHR25465">
    <property type="entry name" value="B-BOX DOMAIN CONTAINING"/>
    <property type="match status" value="1"/>
</dbReference>
<dbReference type="InterPro" id="IPR043136">
    <property type="entry name" value="B30.2/SPRY_sf"/>
</dbReference>